<dbReference type="GO" id="GO:0016787">
    <property type="term" value="F:hydrolase activity"/>
    <property type="evidence" value="ECO:0007669"/>
    <property type="project" value="UniProtKB-KW"/>
</dbReference>
<dbReference type="GO" id="GO:0005634">
    <property type="term" value="C:nucleus"/>
    <property type="evidence" value="ECO:0007669"/>
    <property type="project" value="UniProtKB-SubCell"/>
</dbReference>
<dbReference type="VEuPathDB" id="FungiDB:PSHT_16035"/>
<keyword evidence="10" id="KW-1185">Reference proteome</keyword>
<evidence type="ECO:0000256" key="6">
    <source>
        <dbReference type="ARBA" id="ARBA00022801"/>
    </source>
</evidence>
<evidence type="ECO:0000313" key="10">
    <source>
        <dbReference type="Proteomes" id="UP000238274"/>
    </source>
</evidence>
<sequence>MRGQPRGGSTPLTVQRSQVQAAQRAKQDKSIMALVRNSMVNWVAWWYWYESQKIPEEPRYIRAIRMAFKRPNRWEPWADTRIPVTRFVEYFRMSLEDFMWLSDELRQELQLDPLGRGQPLSVEAQVAVGLYRLAHGASYLTIGHVFQIGKETADNATARFVRAVLKVLRTSAIGYPSLDRTDLWDDIAASFEERQGIPHVVGAIDGTHIPISLPPGDTWKGYINRKSWSSIVFQCVVDGEGNFRNVSGGGPGSMHDSRVFRRSRLGLGLLPGYAEPRKIPVNHFLIGDAGYPSTVDILVPYPSVVSPANEWFNFLQSSTRIVVEQAFGRLKNRFRILLHAQRARPIRARNTTFVCMILHNLLNRRGGLYLQNWDARSGEELRYAEIRGHHQHDEGGEPSGATVQPGQVSMWASRDIIRDFLYDP</sequence>
<evidence type="ECO:0000256" key="3">
    <source>
        <dbReference type="ARBA" id="ARBA00006958"/>
    </source>
</evidence>
<proteinExistence type="inferred from homology"/>
<keyword evidence="6" id="KW-0378">Hydrolase</keyword>
<accession>A0A2S4UBV9</accession>
<dbReference type="OrthoDB" id="2505410at2759"/>
<dbReference type="InterPro" id="IPR045249">
    <property type="entry name" value="HARBI1-like"/>
</dbReference>
<dbReference type="EMBL" id="PKSM01000462">
    <property type="protein sequence ID" value="POV94775.1"/>
    <property type="molecule type" value="Genomic_DNA"/>
</dbReference>
<dbReference type="InterPro" id="IPR027806">
    <property type="entry name" value="HARBI1_dom"/>
</dbReference>
<dbReference type="VEuPathDB" id="FungiDB:PSTT_09087"/>
<dbReference type="Pfam" id="PF13359">
    <property type="entry name" value="DDE_Tnp_4"/>
    <property type="match status" value="1"/>
</dbReference>
<feature type="domain" description="DDE Tnp4" evidence="8">
    <location>
        <begin position="204"/>
        <end position="360"/>
    </location>
</feature>
<dbReference type="Proteomes" id="UP000238274">
    <property type="component" value="Unassembled WGS sequence"/>
</dbReference>
<dbReference type="AlphaFoldDB" id="A0A2S4UBV9"/>
<reference evidence="10" key="2">
    <citation type="journal article" date="2018" name="BMC Genomics">
        <title>Genomic insights into host adaptation between the wheat stripe rust pathogen (Puccinia striiformis f. sp. tritici) and the barley stripe rust pathogen (Puccinia striiformis f. sp. hordei).</title>
        <authorList>
            <person name="Xia C."/>
            <person name="Wang M."/>
            <person name="Yin C."/>
            <person name="Cornejo O.E."/>
            <person name="Hulbert S.H."/>
            <person name="Chen X."/>
        </authorList>
    </citation>
    <scope>NUCLEOTIDE SEQUENCE [LARGE SCALE GENOMIC DNA]</scope>
    <source>
        <strain evidence="10">93TX-2</strain>
    </source>
</reference>
<evidence type="ECO:0000256" key="5">
    <source>
        <dbReference type="ARBA" id="ARBA00022723"/>
    </source>
</evidence>
<evidence type="ECO:0000256" key="2">
    <source>
        <dbReference type="ARBA" id="ARBA00004123"/>
    </source>
</evidence>
<keyword evidence="5" id="KW-0479">Metal-binding</keyword>
<keyword evidence="7" id="KW-0539">Nucleus</keyword>
<reference evidence="10" key="3">
    <citation type="journal article" date="2018" name="Mol. Plant Microbe Interact.">
        <title>Genome sequence resources for the wheat stripe rust pathogen (Puccinia striiformis f. sp. tritici) and the barley stripe rust pathogen (Puccinia striiformis f. sp. hordei).</title>
        <authorList>
            <person name="Xia C."/>
            <person name="Wang M."/>
            <person name="Yin C."/>
            <person name="Cornejo O.E."/>
            <person name="Hulbert S.H."/>
            <person name="Chen X."/>
        </authorList>
    </citation>
    <scope>NUCLEOTIDE SEQUENCE [LARGE SCALE GENOMIC DNA]</scope>
    <source>
        <strain evidence="10">93TX-2</strain>
    </source>
</reference>
<comment type="cofactor">
    <cofactor evidence="1">
        <name>a divalent metal cation</name>
        <dbReference type="ChEBI" id="CHEBI:60240"/>
    </cofactor>
</comment>
<name>A0A2S4UBV9_9BASI</name>
<dbReference type="PANTHER" id="PTHR22930:SF85">
    <property type="entry name" value="GH03217P-RELATED"/>
    <property type="match status" value="1"/>
</dbReference>
<comment type="similarity">
    <text evidence="3">Belongs to the HARBI1 family.</text>
</comment>
<dbReference type="GO" id="GO:0046872">
    <property type="term" value="F:metal ion binding"/>
    <property type="evidence" value="ECO:0007669"/>
    <property type="project" value="UniProtKB-KW"/>
</dbReference>
<dbReference type="PANTHER" id="PTHR22930">
    <property type="match status" value="1"/>
</dbReference>
<gene>
    <name evidence="9" type="ORF">PSHT_16035</name>
</gene>
<evidence type="ECO:0000313" key="9">
    <source>
        <dbReference type="EMBL" id="POV94775.1"/>
    </source>
</evidence>
<reference evidence="9 10" key="1">
    <citation type="submission" date="2017-12" db="EMBL/GenBank/DDBJ databases">
        <title>Gene loss provides genomic basis for host adaptation in cereal stripe rust fungi.</title>
        <authorList>
            <person name="Xia C."/>
        </authorList>
    </citation>
    <scope>NUCLEOTIDE SEQUENCE [LARGE SCALE GENOMIC DNA]</scope>
    <source>
        <strain evidence="9 10">93TX-2</strain>
    </source>
</reference>
<evidence type="ECO:0000256" key="4">
    <source>
        <dbReference type="ARBA" id="ARBA00022722"/>
    </source>
</evidence>
<comment type="subcellular location">
    <subcellularLocation>
        <location evidence="2">Nucleus</location>
    </subcellularLocation>
</comment>
<evidence type="ECO:0000256" key="7">
    <source>
        <dbReference type="ARBA" id="ARBA00023242"/>
    </source>
</evidence>
<keyword evidence="4" id="KW-0540">Nuclease</keyword>
<dbReference type="GO" id="GO:0004518">
    <property type="term" value="F:nuclease activity"/>
    <property type="evidence" value="ECO:0007669"/>
    <property type="project" value="UniProtKB-KW"/>
</dbReference>
<protein>
    <recommendedName>
        <fullName evidence="8">DDE Tnp4 domain-containing protein</fullName>
    </recommendedName>
</protein>
<evidence type="ECO:0000259" key="8">
    <source>
        <dbReference type="Pfam" id="PF13359"/>
    </source>
</evidence>
<evidence type="ECO:0000256" key="1">
    <source>
        <dbReference type="ARBA" id="ARBA00001968"/>
    </source>
</evidence>
<comment type="caution">
    <text evidence="9">The sequence shown here is derived from an EMBL/GenBank/DDBJ whole genome shotgun (WGS) entry which is preliminary data.</text>
</comment>
<organism evidence="9 10">
    <name type="scientific">Puccinia striiformis</name>
    <dbReference type="NCBI Taxonomy" id="27350"/>
    <lineage>
        <taxon>Eukaryota</taxon>
        <taxon>Fungi</taxon>
        <taxon>Dikarya</taxon>
        <taxon>Basidiomycota</taxon>
        <taxon>Pucciniomycotina</taxon>
        <taxon>Pucciniomycetes</taxon>
        <taxon>Pucciniales</taxon>
        <taxon>Pucciniaceae</taxon>
        <taxon>Puccinia</taxon>
    </lineage>
</organism>